<dbReference type="Gene3D" id="3.60.15.10">
    <property type="entry name" value="Ribonuclease Z/Hydroxyacylglutathione hydrolase-like"/>
    <property type="match status" value="1"/>
</dbReference>
<proteinExistence type="predicted"/>
<dbReference type="SUPFAM" id="SSF56281">
    <property type="entry name" value="Metallo-hydrolase/oxidoreductase"/>
    <property type="match status" value="1"/>
</dbReference>
<accession>A0ABP9EH19</accession>
<name>A0ABP9EH19_9PSEU</name>
<dbReference type="PANTHER" id="PTHR30619">
    <property type="entry name" value="DNA INTERNALIZATION/COMPETENCE PROTEIN COMEC/REC2"/>
    <property type="match status" value="1"/>
</dbReference>
<feature type="domain" description="Metallo-beta-lactamase" evidence="1">
    <location>
        <begin position="9"/>
        <end position="76"/>
    </location>
</feature>
<gene>
    <name evidence="2" type="ORF">GCM10023203_31540</name>
</gene>
<evidence type="ECO:0000313" key="3">
    <source>
        <dbReference type="Proteomes" id="UP001500457"/>
    </source>
</evidence>
<dbReference type="InterPro" id="IPR036866">
    <property type="entry name" value="RibonucZ/Hydroxyglut_hydro"/>
</dbReference>
<comment type="caution">
    <text evidence="2">The sequence shown here is derived from an EMBL/GenBank/DDBJ whole genome shotgun (WGS) entry which is preliminary data.</text>
</comment>
<dbReference type="Proteomes" id="UP001500457">
    <property type="component" value="Unassembled WGS sequence"/>
</dbReference>
<dbReference type="EMBL" id="BAABHQ010000008">
    <property type="protein sequence ID" value="GAA4878707.1"/>
    <property type="molecule type" value="Genomic_DNA"/>
</dbReference>
<keyword evidence="3" id="KW-1185">Reference proteome</keyword>
<dbReference type="InterPro" id="IPR052159">
    <property type="entry name" value="Competence_DNA_uptake"/>
</dbReference>
<evidence type="ECO:0000313" key="2">
    <source>
        <dbReference type="EMBL" id="GAA4878707.1"/>
    </source>
</evidence>
<dbReference type="Pfam" id="PF00753">
    <property type="entry name" value="Lactamase_B"/>
    <property type="match status" value="1"/>
</dbReference>
<sequence length="360" mass="39386">MLRFDFLDARHGDCFLVRWGDGRVMLVDGGPSPVYQDSLLPYLETLPPTGNGRRHIDVVCVTHVDDDHIAGIERLLTELSRKQRDGEALPFQVGQTWFNAADQIVNSQAPASAAAVRRLLATTPRGAASIASIAQGQRVRTQAKQLGIDLNVGFPDRTLLSCNRIEVHGLDVKVVAPDTVALDALLARWRAAESARDAGIVTAGYTDYSIPNLSSTVLLIEHLERRALLTGDARGDRILSGLEECKLLKSGARMHVDLLKLPHHGSNNNVTSDFFERIHADHYVISADGVAHHHPNEQTLTWLVQSRSPEDIFTIHLTNSIEFAEMALQELAVGRRFRTAVRHAAEPAAIVSLGAKAPAP</sequence>
<reference evidence="3" key="1">
    <citation type="journal article" date="2019" name="Int. J. Syst. Evol. Microbiol.">
        <title>The Global Catalogue of Microorganisms (GCM) 10K type strain sequencing project: providing services to taxonomists for standard genome sequencing and annotation.</title>
        <authorList>
            <consortium name="The Broad Institute Genomics Platform"/>
            <consortium name="The Broad Institute Genome Sequencing Center for Infectious Disease"/>
            <person name="Wu L."/>
            <person name="Ma J."/>
        </authorList>
    </citation>
    <scope>NUCLEOTIDE SEQUENCE [LARGE SCALE GENOMIC DNA]</scope>
    <source>
        <strain evidence="3">JCM 17983</strain>
    </source>
</reference>
<evidence type="ECO:0000259" key="1">
    <source>
        <dbReference type="Pfam" id="PF00753"/>
    </source>
</evidence>
<organism evidence="2 3">
    <name type="scientific">Actinomycetospora straminea</name>
    <dbReference type="NCBI Taxonomy" id="663607"/>
    <lineage>
        <taxon>Bacteria</taxon>
        <taxon>Bacillati</taxon>
        <taxon>Actinomycetota</taxon>
        <taxon>Actinomycetes</taxon>
        <taxon>Pseudonocardiales</taxon>
        <taxon>Pseudonocardiaceae</taxon>
        <taxon>Actinomycetospora</taxon>
    </lineage>
</organism>
<dbReference type="PANTHER" id="PTHR30619:SF1">
    <property type="entry name" value="RECOMBINATION PROTEIN 2"/>
    <property type="match status" value="1"/>
</dbReference>
<protein>
    <submittedName>
        <fullName evidence="2">MBL fold metallo-hydrolase</fullName>
    </submittedName>
</protein>
<dbReference type="RefSeq" id="WP_274232314.1">
    <property type="nucleotide sequence ID" value="NZ_BAABHQ010000008.1"/>
</dbReference>
<dbReference type="InterPro" id="IPR001279">
    <property type="entry name" value="Metallo-B-lactamas"/>
</dbReference>